<dbReference type="EMBL" id="BNCO01000019">
    <property type="protein sequence ID" value="GIL54784.1"/>
    <property type="molecule type" value="Genomic_DNA"/>
</dbReference>
<name>A0A8J4B5Y8_9CHLO</name>
<dbReference type="AlphaFoldDB" id="A0A8J4B5Y8"/>
<feature type="non-terminal residue" evidence="1">
    <location>
        <position position="132"/>
    </location>
</feature>
<sequence>MPISRTHITRPLIPKDFAHLSLSQFRHRRTLASVVPAKLTQTLICASRVRKKLFQCVNREEFERLQTLTGKPFSLDAMTDESGLNALCADYCNKTNSFLRFNAAGHHVWINPPYCLLETFLKHYLKCKHTRR</sequence>
<reference evidence="1" key="1">
    <citation type="journal article" date="2021" name="Proc. Natl. Acad. Sci. U.S.A.">
        <title>Three genomes in the algal genus Volvox reveal the fate of a haploid sex-determining region after a transition to homothallism.</title>
        <authorList>
            <person name="Yamamoto K."/>
            <person name="Hamaji T."/>
            <person name="Kawai-Toyooka H."/>
            <person name="Matsuzaki R."/>
            <person name="Takahashi F."/>
            <person name="Nishimura Y."/>
            <person name="Kawachi M."/>
            <person name="Noguchi H."/>
            <person name="Minakuchi Y."/>
            <person name="Umen J.G."/>
            <person name="Toyoda A."/>
            <person name="Nozaki H."/>
        </authorList>
    </citation>
    <scope>NUCLEOTIDE SEQUENCE</scope>
    <source>
        <strain evidence="1">NIES-3780</strain>
    </source>
</reference>
<dbReference type="Proteomes" id="UP000747399">
    <property type="component" value="Unassembled WGS sequence"/>
</dbReference>
<evidence type="ECO:0000313" key="2">
    <source>
        <dbReference type="Proteomes" id="UP000747399"/>
    </source>
</evidence>
<keyword evidence="2" id="KW-1185">Reference proteome</keyword>
<organism evidence="1 2">
    <name type="scientific">Volvox africanus</name>
    <dbReference type="NCBI Taxonomy" id="51714"/>
    <lineage>
        <taxon>Eukaryota</taxon>
        <taxon>Viridiplantae</taxon>
        <taxon>Chlorophyta</taxon>
        <taxon>core chlorophytes</taxon>
        <taxon>Chlorophyceae</taxon>
        <taxon>CS clade</taxon>
        <taxon>Chlamydomonadales</taxon>
        <taxon>Volvocaceae</taxon>
        <taxon>Volvox</taxon>
    </lineage>
</organism>
<comment type="caution">
    <text evidence="1">The sequence shown here is derived from an EMBL/GenBank/DDBJ whole genome shotgun (WGS) entry which is preliminary data.</text>
</comment>
<protein>
    <submittedName>
        <fullName evidence="1">Uncharacterized protein</fullName>
    </submittedName>
</protein>
<accession>A0A8J4B5Y8</accession>
<evidence type="ECO:0000313" key="1">
    <source>
        <dbReference type="EMBL" id="GIL54784.1"/>
    </source>
</evidence>
<proteinExistence type="predicted"/>
<gene>
    <name evidence="1" type="ORF">Vafri_10476</name>
</gene>